<proteinExistence type="predicted"/>
<accession>A0A832PMD4</accession>
<organism evidence="2 3">
    <name type="scientific">Paracoccus solventivorans</name>
    <dbReference type="NCBI Taxonomy" id="53463"/>
    <lineage>
        <taxon>Bacteria</taxon>
        <taxon>Pseudomonadati</taxon>
        <taxon>Pseudomonadota</taxon>
        <taxon>Alphaproteobacteria</taxon>
        <taxon>Rhodobacterales</taxon>
        <taxon>Paracoccaceae</taxon>
        <taxon>Paracoccus</taxon>
    </lineage>
</organism>
<reference evidence="2 3" key="1">
    <citation type="journal article" date="2020" name="Biotechnol. Biofuels">
        <title>New insights from the biogas microbiome by comprehensive genome-resolved metagenomics of nearly 1600 species originating from multiple anaerobic digesters.</title>
        <authorList>
            <person name="Campanaro S."/>
            <person name="Treu L."/>
            <person name="Rodriguez-R L.M."/>
            <person name="Kovalovszki A."/>
            <person name="Ziels R.M."/>
            <person name="Maus I."/>
            <person name="Zhu X."/>
            <person name="Kougias P.G."/>
            <person name="Basile A."/>
            <person name="Luo G."/>
            <person name="Schluter A."/>
            <person name="Konstantinidis K.T."/>
            <person name="Angelidaki I."/>
        </authorList>
    </citation>
    <scope>NUCLEOTIDE SEQUENCE [LARGE SCALE GENOMIC DNA]</scope>
    <source>
        <strain evidence="2">AS04akNAM_125</strain>
    </source>
</reference>
<evidence type="ECO:0008006" key="4">
    <source>
        <dbReference type="Google" id="ProtNLM"/>
    </source>
</evidence>
<comment type="caution">
    <text evidence="2">The sequence shown here is derived from an EMBL/GenBank/DDBJ whole genome shotgun (WGS) entry which is preliminary data.</text>
</comment>
<name>A0A832PMD4_9RHOB</name>
<feature type="signal peptide" evidence="1">
    <location>
        <begin position="1"/>
        <end position="19"/>
    </location>
</feature>
<dbReference type="AlphaFoldDB" id="A0A832PMD4"/>
<dbReference type="EMBL" id="DULP01000084">
    <property type="protein sequence ID" value="HHW33650.1"/>
    <property type="molecule type" value="Genomic_DNA"/>
</dbReference>
<gene>
    <name evidence="2" type="ORF">GXX24_05865</name>
</gene>
<dbReference type="Proteomes" id="UP000580830">
    <property type="component" value="Unassembled WGS sequence"/>
</dbReference>
<sequence length="149" mass="15642">MKRMRLTALSLVISALVLTACRSEPVDLGLMCGVDAEATVREASAIVYGAEIPAPQVRNAHPLAEADLLGLDIGDAERLGLLASDAGGGLYHRRCSDELLCTADDARKTLAACADKAGCKIVGAVRLGTFHPLYLADTDGGHVCAPRWQ</sequence>
<dbReference type="PROSITE" id="PS51257">
    <property type="entry name" value="PROKAR_LIPOPROTEIN"/>
    <property type="match status" value="1"/>
</dbReference>
<keyword evidence="1" id="KW-0732">Signal</keyword>
<evidence type="ECO:0000256" key="1">
    <source>
        <dbReference type="SAM" id="SignalP"/>
    </source>
</evidence>
<evidence type="ECO:0000313" key="3">
    <source>
        <dbReference type="Proteomes" id="UP000580830"/>
    </source>
</evidence>
<protein>
    <recommendedName>
        <fullName evidence="4">Lipoprotein</fullName>
    </recommendedName>
</protein>
<evidence type="ECO:0000313" key="2">
    <source>
        <dbReference type="EMBL" id="HHW33650.1"/>
    </source>
</evidence>
<feature type="chain" id="PRO_5032991020" description="Lipoprotein" evidence="1">
    <location>
        <begin position="20"/>
        <end position="149"/>
    </location>
</feature>